<proteinExistence type="predicted"/>
<protein>
    <submittedName>
        <fullName evidence="1">Uncharacterized protein</fullName>
    </submittedName>
</protein>
<accession>A0AAV7LFP1</accession>
<dbReference type="Proteomes" id="UP001066276">
    <property type="component" value="Chromosome 11"/>
</dbReference>
<reference evidence="1" key="1">
    <citation type="journal article" date="2022" name="bioRxiv">
        <title>Sequencing and chromosome-scale assembly of the giantPleurodeles waltlgenome.</title>
        <authorList>
            <person name="Brown T."/>
            <person name="Elewa A."/>
            <person name="Iarovenko S."/>
            <person name="Subramanian E."/>
            <person name="Araus A.J."/>
            <person name="Petzold A."/>
            <person name="Susuki M."/>
            <person name="Suzuki K.-i.T."/>
            <person name="Hayashi T."/>
            <person name="Toyoda A."/>
            <person name="Oliveira C."/>
            <person name="Osipova E."/>
            <person name="Leigh N.D."/>
            <person name="Simon A."/>
            <person name="Yun M.H."/>
        </authorList>
    </citation>
    <scope>NUCLEOTIDE SEQUENCE</scope>
    <source>
        <strain evidence="1">20211129_DDA</strain>
        <tissue evidence="1">Liver</tissue>
    </source>
</reference>
<comment type="caution">
    <text evidence="1">The sequence shown here is derived from an EMBL/GenBank/DDBJ whole genome shotgun (WGS) entry which is preliminary data.</text>
</comment>
<dbReference type="EMBL" id="JANPWB010000015">
    <property type="protein sequence ID" value="KAJ1089844.1"/>
    <property type="molecule type" value="Genomic_DNA"/>
</dbReference>
<evidence type="ECO:0000313" key="2">
    <source>
        <dbReference type="Proteomes" id="UP001066276"/>
    </source>
</evidence>
<gene>
    <name evidence="1" type="ORF">NDU88_002988</name>
</gene>
<dbReference type="AlphaFoldDB" id="A0AAV7LFP1"/>
<sequence>MSGLTDAHSSGPARPRQAALCSLLPWPVHALAGQVPRCSHWVAVEPQNEQFALHQVAAAILRHTGLTSARSSGPASPSKPPQKAELSSLLFWPVYVAVGPVPSCSHWITSIPRTERFTSFLRNQPFWCSAFSVVPVDRRSGLPWSCVALNDNILGNERQSHMFVNTECEKNTIQLDLLVLADEDDELLVSCRGRLLRYAVEGVSFGPEMDRF</sequence>
<organism evidence="1 2">
    <name type="scientific">Pleurodeles waltl</name>
    <name type="common">Iberian ribbed newt</name>
    <dbReference type="NCBI Taxonomy" id="8319"/>
    <lineage>
        <taxon>Eukaryota</taxon>
        <taxon>Metazoa</taxon>
        <taxon>Chordata</taxon>
        <taxon>Craniata</taxon>
        <taxon>Vertebrata</taxon>
        <taxon>Euteleostomi</taxon>
        <taxon>Amphibia</taxon>
        <taxon>Batrachia</taxon>
        <taxon>Caudata</taxon>
        <taxon>Salamandroidea</taxon>
        <taxon>Salamandridae</taxon>
        <taxon>Pleurodelinae</taxon>
        <taxon>Pleurodeles</taxon>
    </lineage>
</organism>
<keyword evidence="2" id="KW-1185">Reference proteome</keyword>
<evidence type="ECO:0000313" key="1">
    <source>
        <dbReference type="EMBL" id="KAJ1089844.1"/>
    </source>
</evidence>
<name>A0AAV7LFP1_PLEWA</name>